<accession>A0A0G4HIF6</accession>
<proteinExistence type="predicted"/>
<sequence>MPILQKAMDSAEDAMTECDALASCRFFLWDGTRAELCSCKASTATSVIFEVAVSKAEGFDAQQLLSAAKNYVSPEEVPGASLYVTPNAFLGTARDFLHRVDLQVNEQGICEPEDVIGKPLRNILTVESAIQACLLNDECKGFTLSTVAGLDGMEVNSVPHSGFFFGKVKEVEQTKAVEGGESFKLHRQVDNGPIDA</sequence>
<reference evidence="1" key="1">
    <citation type="submission" date="2014-11" db="EMBL/GenBank/DDBJ databases">
        <authorList>
            <person name="Otto D Thomas"/>
            <person name="Naeem Raeece"/>
        </authorList>
    </citation>
    <scope>NUCLEOTIDE SEQUENCE</scope>
</reference>
<dbReference type="EMBL" id="CDMZ01002773">
    <property type="protein sequence ID" value="CEM43839.1"/>
    <property type="molecule type" value="Genomic_DNA"/>
</dbReference>
<dbReference type="PhylomeDB" id="A0A0G4HIF6"/>
<protein>
    <submittedName>
        <fullName evidence="1">Uncharacterized protein</fullName>
    </submittedName>
</protein>
<dbReference type="AlphaFoldDB" id="A0A0G4HIF6"/>
<dbReference type="VEuPathDB" id="CryptoDB:Cvel_27827"/>
<organism evidence="1">
    <name type="scientific">Chromera velia CCMP2878</name>
    <dbReference type="NCBI Taxonomy" id="1169474"/>
    <lineage>
        <taxon>Eukaryota</taxon>
        <taxon>Sar</taxon>
        <taxon>Alveolata</taxon>
        <taxon>Colpodellida</taxon>
        <taxon>Chromeraceae</taxon>
        <taxon>Chromera</taxon>
    </lineage>
</organism>
<name>A0A0G4HIF6_9ALVE</name>
<gene>
    <name evidence="1" type="ORF">Cvel_27827</name>
</gene>
<evidence type="ECO:0000313" key="1">
    <source>
        <dbReference type="EMBL" id="CEM43839.1"/>
    </source>
</evidence>